<dbReference type="SFLD" id="SFLDF00344">
    <property type="entry name" value="ELP3-like"/>
    <property type="match status" value="1"/>
</dbReference>
<comment type="pathway">
    <text evidence="1">tRNA modification.</text>
</comment>
<evidence type="ECO:0000313" key="17">
    <source>
        <dbReference type="EMBL" id="HEH35041.1"/>
    </source>
</evidence>
<dbReference type="InterPro" id="IPR013785">
    <property type="entry name" value="Aldolase_TIM"/>
</dbReference>
<feature type="binding site" evidence="15">
    <location>
        <position position="84"/>
    </location>
    <ligand>
        <name>[4Fe-4S] cluster</name>
        <dbReference type="ChEBI" id="CHEBI:49883"/>
        <note>4Fe-4S-S-AdoMet</note>
    </ligand>
</feature>
<reference evidence="17" key="1">
    <citation type="journal article" date="2020" name="mSystems">
        <title>Genome- and Community-Level Interaction Insights into Carbon Utilization and Element Cycling Functions of Hydrothermarchaeota in Hydrothermal Sediment.</title>
        <authorList>
            <person name="Zhou Z."/>
            <person name="Liu Y."/>
            <person name="Xu W."/>
            <person name="Pan J."/>
            <person name="Luo Z.H."/>
            <person name="Li M."/>
        </authorList>
    </citation>
    <scope>NUCLEOTIDE SEQUENCE [LARGE SCALE GENOMIC DNA]</scope>
    <source>
        <strain evidence="17">SpSt-26</strain>
    </source>
</reference>
<comment type="catalytic activity">
    <reaction evidence="14">
        <text>uridine(34) in tRNA + acetyl-CoA + S-adenosyl-L-methionine + H2O = 5-(carboxymethyl)uridine(34) in tRNA + 5'-deoxyadenosine + L-methionine + CoA + 2 H(+)</text>
        <dbReference type="Rhea" id="RHEA:61020"/>
        <dbReference type="Rhea" id="RHEA-COMP:10407"/>
        <dbReference type="Rhea" id="RHEA-COMP:11727"/>
        <dbReference type="ChEBI" id="CHEBI:15377"/>
        <dbReference type="ChEBI" id="CHEBI:15378"/>
        <dbReference type="ChEBI" id="CHEBI:17319"/>
        <dbReference type="ChEBI" id="CHEBI:57287"/>
        <dbReference type="ChEBI" id="CHEBI:57288"/>
        <dbReference type="ChEBI" id="CHEBI:57844"/>
        <dbReference type="ChEBI" id="CHEBI:59789"/>
        <dbReference type="ChEBI" id="CHEBI:65315"/>
        <dbReference type="ChEBI" id="CHEBI:74882"/>
        <dbReference type="EC" id="2.3.1.311"/>
    </reaction>
    <physiologicalReaction direction="left-to-right" evidence="14">
        <dbReference type="Rhea" id="RHEA:61021"/>
    </physiologicalReaction>
</comment>
<evidence type="ECO:0000256" key="12">
    <source>
        <dbReference type="ARBA" id="ARBA00023315"/>
    </source>
</evidence>
<comment type="caution">
    <text evidence="17">The sequence shown here is derived from an EMBL/GenBank/DDBJ whole genome shotgun (WGS) entry which is preliminary data.</text>
</comment>
<dbReference type="AlphaFoldDB" id="A0A7J2TIZ6"/>
<keyword evidence="5" id="KW-0808">Transferase</keyword>
<dbReference type="PANTHER" id="PTHR11135:SF7">
    <property type="entry name" value="TRNA URIDINE(34) ACETYLTRANSFERASE"/>
    <property type="match status" value="1"/>
</dbReference>
<proteinExistence type="inferred from homology"/>
<dbReference type="InterPro" id="IPR007197">
    <property type="entry name" value="rSAM"/>
</dbReference>
<dbReference type="EC" id="2.3.1.311" evidence="13"/>
<dbReference type="SUPFAM" id="SSF55729">
    <property type="entry name" value="Acyl-CoA N-acyltransferases (Nat)"/>
    <property type="match status" value="1"/>
</dbReference>
<keyword evidence="6" id="KW-0949">S-adenosyl-L-methionine</keyword>
<dbReference type="EMBL" id="DSLA01000040">
    <property type="protein sequence ID" value="HEH35041.1"/>
    <property type="molecule type" value="Genomic_DNA"/>
</dbReference>
<dbReference type="InterPro" id="IPR032432">
    <property type="entry name" value="Radical_SAM_C"/>
</dbReference>
<keyword evidence="4" id="KW-0820">tRNA-binding</keyword>
<protein>
    <recommendedName>
        <fullName evidence="13">tRNA carboxymethyluridine synthase</fullName>
        <ecNumber evidence="13">2.3.1.311</ecNumber>
    </recommendedName>
</protein>
<keyword evidence="8 15" id="KW-0479">Metal-binding</keyword>
<dbReference type="InterPro" id="IPR016181">
    <property type="entry name" value="Acyl_CoA_acyltransferase"/>
</dbReference>
<dbReference type="PROSITE" id="PS51918">
    <property type="entry name" value="RADICAL_SAM"/>
    <property type="match status" value="1"/>
</dbReference>
<dbReference type="PANTHER" id="PTHR11135">
    <property type="entry name" value="HISTONE ACETYLTRANSFERASE-RELATED"/>
    <property type="match status" value="1"/>
</dbReference>
<dbReference type="Pfam" id="PF23613">
    <property type="entry name" value="ELP3_N"/>
    <property type="match status" value="1"/>
</dbReference>
<sequence length="520" mass="60546">MNAAVRKMVIEIAQNARNREEAHEIKKKLAKEYKLPRIPSNVEILKEAKGTDYYRKLREILRLKPVRSLSGVVVIAVMSSPAKCPHGRCVPCPGGVEFGSPQSYTGLEPAAMRGKQHGYDPFRQVTARLEELYEIGHDVDKAEIIVMGGTFIAREKEYKDSFILGIYNALNCFRSRMKMEKDIERAKRKNERAKVRCVGLTFETRPDYAMEEQIIEMLRYGATRVELGVQSIYDDVLNRIKRGHGVEEVIRATRILKDSAFKVCYHIMPGLPGSDFERDLRMFREIFEREDFKPDYLKIYPTVIVKGTELYEMWQRGEYRPYETEEVIELIARAKKFIPEWVRIQRIQRDIPVHSAIGLKFGNLRQLVQKRLRELGYSCRCIRCREVGHKGVKEEEYKNAELKITRYKASGGEEVFISYEIPEHDAIVGFLRLRFPAEPFIDAIKDCALVREIHVYGKSTPLGEVEAFQHRGFGERMLKVAEDIAKEKFDEIAVISAIGVREYYRKFGYRKRFEYMVKRL</sequence>
<evidence type="ECO:0000256" key="1">
    <source>
        <dbReference type="ARBA" id="ARBA00005217"/>
    </source>
</evidence>
<name>A0A7J2TIZ6_ARCFL</name>
<dbReference type="NCBIfam" id="TIGR01211">
    <property type="entry name" value="ELP3"/>
    <property type="match status" value="1"/>
</dbReference>
<keyword evidence="12" id="KW-0012">Acyltransferase</keyword>
<dbReference type="SFLD" id="SFLDS00029">
    <property type="entry name" value="Radical_SAM"/>
    <property type="match status" value="1"/>
</dbReference>
<comment type="similarity">
    <text evidence="2">Belongs to the ELP3 family.</text>
</comment>
<evidence type="ECO:0000256" key="8">
    <source>
        <dbReference type="ARBA" id="ARBA00022723"/>
    </source>
</evidence>
<dbReference type="GO" id="GO:0051539">
    <property type="term" value="F:4 iron, 4 sulfur cluster binding"/>
    <property type="evidence" value="ECO:0007669"/>
    <property type="project" value="UniProtKB-KW"/>
</dbReference>
<evidence type="ECO:0000256" key="4">
    <source>
        <dbReference type="ARBA" id="ARBA00022555"/>
    </source>
</evidence>
<dbReference type="Pfam" id="PF16199">
    <property type="entry name" value="Radical_SAM_C"/>
    <property type="match status" value="1"/>
</dbReference>
<dbReference type="GO" id="GO:0046872">
    <property type="term" value="F:metal ion binding"/>
    <property type="evidence" value="ECO:0007669"/>
    <property type="project" value="UniProtKB-KW"/>
</dbReference>
<evidence type="ECO:0000256" key="10">
    <source>
        <dbReference type="ARBA" id="ARBA00023004"/>
    </source>
</evidence>
<dbReference type="GO" id="GO:0000049">
    <property type="term" value="F:tRNA binding"/>
    <property type="evidence" value="ECO:0007669"/>
    <property type="project" value="UniProtKB-KW"/>
</dbReference>
<evidence type="ECO:0000256" key="14">
    <source>
        <dbReference type="ARBA" id="ARBA00047372"/>
    </source>
</evidence>
<dbReference type="InterPro" id="IPR056591">
    <property type="entry name" value="ELP3-like_N"/>
</dbReference>
<keyword evidence="7" id="KW-0819">tRNA processing</keyword>
<keyword evidence="11 15" id="KW-0411">Iron-sulfur</keyword>
<evidence type="ECO:0000256" key="7">
    <source>
        <dbReference type="ARBA" id="ARBA00022694"/>
    </source>
</evidence>
<evidence type="ECO:0000256" key="15">
    <source>
        <dbReference type="PIRSR" id="PIRSR005669-1"/>
    </source>
</evidence>
<evidence type="ECO:0000259" key="16">
    <source>
        <dbReference type="PROSITE" id="PS51918"/>
    </source>
</evidence>
<keyword evidence="9" id="KW-0694">RNA-binding</keyword>
<dbReference type="InterPro" id="IPR058240">
    <property type="entry name" value="rSAM_sf"/>
</dbReference>
<accession>A0A7J2TIZ6</accession>
<dbReference type="GO" id="GO:0002926">
    <property type="term" value="P:tRNA wobble base 5-methoxycarbonylmethyl-2-thiouridinylation"/>
    <property type="evidence" value="ECO:0007669"/>
    <property type="project" value="TreeGrafter"/>
</dbReference>
<evidence type="ECO:0000256" key="9">
    <source>
        <dbReference type="ARBA" id="ARBA00022884"/>
    </source>
</evidence>
<dbReference type="InterPro" id="IPR034687">
    <property type="entry name" value="ELP3-like"/>
</dbReference>
<keyword evidence="10 15" id="KW-0408">Iron</keyword>
<dbReference type="Gene3D" id="3.40.630.30">
    <property type="match status" value="1"/>
</dbReference>
<evidence type="ECO:0000256" key="6">
    <source>
        <dbReference type="ARBA" id="ARBA00022691"/>
    </source>
</evidence>
<dbReference type="GO" id="GO:0005737">
    <property type="term" value="C:cytoplasm"/>
    <property type="evidence" value="ECO:0007669"/>
    <property type="project" value="TreeGrafter"/>
</dbReference>
<comment type="cofactor">
    <cofactor evidence="15">
        <name>[4Fe-4S] cluster</name>
        <dbReference type="ChEBI" id="CHEBI:49883"/>
    </cofactor>
    <text evidence="15">Binds 1 [4Fe-4S] cluster. The cluster is coordinated with 3 cysteines and an exchangeable S-adenosyl-L-methionine.</text>
</comment>
<dbReference type="Pfam" id="PF04055">
    <property type="entry name" value="Radical_SAM"/>
    <property type="match status" value="1"/>
</dbReference>
<dbReference type="GO" id="GO:0106261">
    <property type="term" value="F:tRNA uridine(34) acetyltransferase activity"/>
    <property type="evidence" value="ECO:0007669"/>
    <property type="project" value="UniProtKB-EC"/>
</dbReference>
<dbReference type="SUPFAM" id="SSF102114">
    <property type="entry name" value="Radical SAM enzymes"/>
    <property type="match status" value="1"/>
</dbReference>
<dbReference type="PIRSF" id="PIRSF005669">
    <property type="entry name" value="Hist_AcTrfase_ELP3"/>
    <property type="match status" value="1"/>
</dbReference>
<keyword evidence="3" id="KW-0004">4Fe-4S</keyword>
<evidence type="ECO:0000256" key="13">
    <source>
        <dbReference type="ARBA" id="ARBA00044771"/>
    </source>
</evidence>
<feature type="binding site" evidence="15">
    <location>
        <position position="89"/>
    </location>
    <ligand>
        <name>[4Fe-4S] cluster</name>
        <dbReference type="ChEBI" id="CHEBI:49883"/>
        <note>4Fe-4S-S-AdoMet</note>
    </ligand>
</feature>
<gene>
    <name evidence="17" type="ORF">ENP88_02575</name>
</gene>
<dbReference type="SMART" id="SM00729">
    <property type="entry name" value="Elp3"/>
    <property type="match status" value="1"/>
</dbReference>
<evidence type="ECO:0000256" key="11">
    <source>
        <dbReference type="ARBA" id="ARBA00023014"/>
    </source>
</evidence>
<evidence type="ECO:0000256" key="3">
    <source>
        <dbReference type="ARBA" id="ARBA00022485"/>
    </source>
</evidence>
<feature type="binding site" evidence="15">
    <location>
        <position position="92"/>
    </location>
    <ligand>
        <name>[4Fe-4S] cluster</name>
        <dbReference type="ChEBI" id="CHEBI:49883"/>
        <note>4Fe-4S-S-AdoMet</note>
    </ligand>
</feature>
<evidence type="ECO:0000256" key="2">
    <source>
        <dbReference type="ARBA" id="ARBA00005494"/>
    </source>
</evidence>
<dbReference type="InterPro" id="IPR039661">
    <property type="entry name" value="ELP3"/>
</dbReference>
<evidence type="ECO:0000256" key="5">
    <source>
        <dbReference type="ARBA" id="ARBA00022679"/>
    </source>
</evidence>
<organism evidence="17">
    <name type="scientific">Archaeoglobus fulgidus</name>
    <dbReference type="NCBI Taxonomy" id="2234"/>
    <lineage>
        <taxon>Archaea</taxon>
        <taxon>Methanobacteriati</taxon>
        <taxon>Methanobacteriota</taxon>
        <taxon>Archaeoglobi</taxon>
        <taxon>Archaeoglobales</taxon>
        <taxon>Archaeoglobaceae</taxon>
        <taxon>Archaeoglobus</taxon>
    </lineage>
</organism>
<dbReference type="SFLD" id="SFLDG01086">
    <property type="entry name" value="elongater_protein-like"/>
    <property type="match status" value="1"/>
</dbReference>
<dbReference type="InterPro" id="IPR006638">
    <property type="entry name" value="Elp3/MiaA/NifB-like_rSAM"/>
</dbReference>
<dbReference type="CDD" id="cd01335">
    <property type="entry name" value="Radical_SAM"/>
    <property type="match status" value="1"/>
</dbReference>
<dbReference type="Gene3D" id="3.20.20.70">
    <property type="entry name" value="Aldolase class I"/>
    <property type="match status" value="1"/>
</dbReference>
<feature type="domain" description="Radical SAM core" evidence="16">
    <location>
        <begin position="69"/>
        <end position="340"/>
    </location>
</feature>